<protein>
    <submittedName>
        <fullName evidence="1">Uncharacterized protein</fullName>
    </submittedName>
</protein>
<sequence>AGTCPENGATSKAHLKDMEFLLQQTEEAALDAGSRVLNLVNAYFDGLSQKRNDVTVGTSTLVQLHEWDTDIPLLQCSILSRANPKNLASYAALGRKQESRVLNLLQNSWLMRNILLNDGPRQDKFSSMLDIYHDILAASHRAKNGVRSNDIFHRLALAVALEHAVPINIFDTNEVIDPIARFQHYENAHIRGELDPSFLALSVWELRMVVNNDASNDEIQWCRDMLRNYRPDHITERNDKWQYCMIVKSDV</sequence>
<gene>
    <name evidence="1" type="ORF">S01H1_65231</name>
</gene>
<accession>X0WXP1</accession>
<evidence type="ECO:0000313" key="1">
    <source>
        <dbReference type="EMBL" id="GAG35470.1"/>
    </source>
</evidence>
<dbReference type="EMBL" id="BARS01043050">
    <property type="protein sequence ID" value="GAG35470.1"/>
    <property type="molecule type" value="Genomic_DNA"/>
</dbReference>
<feature type="non-terminal residue" evidence="1">
    <location>
        <position position="1"/>
    </location>
</feature>
<feature type="non-terminal residue" evidence="1">
    <location>
        <position position="251"/>
    </location>
</feature>
<comment type="caution">
    <text evidence="1">The sequence shown here is derived from an EMBL/GenBank/DDBJ whole genome shotgun (WGS) entry which is preliminary data.</text>
</comment>
<dbReference type="AlphaFoldDB" id="X0WXP1"/>
<proteinExistence type="predicted"/>
<organism evidence="1">
    <name type="scientific">marine sediment metagenome</name>
    <dbReference type="NCBI Taxonomy" id="412755"/>
    <lineage>
        <taxon>unclassified sequences</taxon>
        <taxon>metagenomes</taxon>
        <taxon>ecological metagenomes</taxon>
    </lineage>
</organism>
<name>X0WXP1_9ZZZZ</name>
<reference evidence="1" key="1">
    <citation type="journal article" date="2014" name="Front. Microbiol.">
        <title>High frequency of phylogenetically diverse reductive dehalogenase-homologous genes in deep subseafloor sedimentary metagenomes.</title>
        <authorList>
            <person name="Kawai M."/>
            <person name="Futagami T."/>
            <person name="Toyoda A."/>
            <person name="Takaki Y."/>
            <person name="Nishi S."/>
            <person name="Hori S."/>
            <person name="Arai W."/>
            <person name="Tsubouchi T."/>
            <person name="Morono Y."/>
            <person name="Uchiyama I."/>
            <person name="Ito T."/>
            <person name="Fujiyama A."/>
            <person name="Inagaki F."/>
            <person name="Takami H."/>
        </authorList>
    </citation>
    <scope>NUCLEOTIDE SEQUENCE</scope>
    <source>
        <strain evidence="1">Expedition CK06-06</strain>
    </source>
</reference>